<dbReference type="EMBL" id="GBXM01083971">
    <property type="protein sequence ID" value="JAH24606.1"/>
    <property type="molecule type" value="Transcribed_RNA"/>
</dbReference>
<proteinExistence type="predicted"/>
<reference evidence="1" key="1">
    <citation type="submission" date="2014-11" db="EMBL/GenBank/DDBJ databases">
        <authorList>
            <person name="Amaro Gonzalez C."/>
        </authorList>
    </citation>
    <scope>NUCLEOTIDE SEQUENCE</scope>
</reference>
<evidence type="ECO:0000313" key="1">
    <source>
        <dbReference type="EMBL" id="JAH24606.1"/>
    </source>
</evidence>
<reference evidence="1" key="2">
    <citation type="journal article" date="2015" name="Fish Shellfish Immunol.">
        <title>Early steps in the European eel (Anguilla anguilla)-Vibrio vulnificus interaction in the gills: Role of the RtxA13 toxin.</title>
        <authorList>
            <person name="Callol A."/>
            <person name="Pajuelo D."/>
            <person name="Ebbesson L."/>
            <person name="Teles M."/>
            <person name="MacKenzie S."/>
            <person name="Amaro C."/>
        </authorList>
    </citation>
    <scope>NUCLEOTIDE SEQUENCE</scope>
</reference>
<name>A0A0E9R617_ANGAN</name>
<sequence length="52" mass="6156">MSRSHSTPSTQNTKENYFTDSYTEEITGLRKYITPCTHFNHKVQQSHRLLLK</sequence>
<organism evidence="1">
    <name type="scientific">Anguilla anguilla</name>
    <name type="common">European freshwater eel</name>
    <name type="synonym">Muraena anguilla</name>
    <dbReference type="NCBI Taxonomy" id="7936"/>
    <lineage>
        <taxon>Eukaryota</taxon>
        <taxon>Metazoa</taxon>
        <taxon>Chordata</taxon>
        <taxon>Craniata</taxon>
        <taxon>Vertebrata</taxon>
        <taxon>Euteleostomi</taxon>
        <taxon>Actinopterygii</taxon>
        <taxon>Neopterygii</taxon>
        <taxon>Teleostei</taxon>
        <taxon>Anguilliformes</taxon>
        <taxon>Anguillidae</taxon>
        <taxon>Anguilla</taxon>
    </lineage>
</organism>
<protein>
    <submittedName>
        <fullName evidence="1">Uncharacterized protein</fullName>
    </submittedName>
</protein>
<accession>A0A0E9R617</accession>
<dbReference type="AlphaFoldDB" id="A0A0E9R617"/>